<dbReference type="Proteomes" id="UP000606274">
    <property type="component" value="Unassembled WGS sequence"/>
</dbReference>
<feature type="region of interest" description="Disordered" evidence="2">
    <location>
        <begin position="263"/>
        <end position="370"/>
    </location>
</feature>
<evidence type="ECO:0000313" key="5">
    <source>
        <dbReference type="EMBL" id="KAF7696972.1"/>
    </source>
</evidence>
<dbReference type="PANTHER" id="PTHR46792:SF1">
    <property type="entry name" value="COILED-COIL DOMAIN-CONTAINING 80-LIKE 2"/>
    <property type="match status" value="1"/>
</dbReference>
<evidence type="ECO:0000259" key="4">
    <source>
        <dbReference type="Pfam" id="PF13778"/>
    </source>
</evidence>
<dbReference type="PROSITE" id="PS51257">
    <property type="entry name" value="PROKAR_LIPOPROTEIN"/>
    <property type="match status" value="1"/>
</dbReference>
<protein>
    <recommendedName>
        <fullName evidence="4">DUF4174 domain-containing protein</fullName>
    </recommendedName>
</protein>
<comment type="caution">
    <text evidence="5">The sequence shown here is derived from an EMBL/GenBank/DDBJ whole genome shotgun (WGS) entry which is preliminary data.</text>
</comment>
<keyword evidence="6" id="KW-1185">Reference proteome</keyword>
<dbReference type="GO" id="GO:0010811">
    <property type="term" value="P:positive regulation of cell-substrate adhesion"/>
    <property type="evidence" value="ECO:0007669"/>
    <property type="project" value="TreeGrafter"/>
</dbReference>
<feature type="domain" description="DUF4174" evidence="4">
    <location>
        <begin position="375"/>
        <end position="510"/>
    </location>
</feature>
<feature type="region of interest" description="Disordered" evidence="2">
    <location>
        <begin position="217"/>
        <end position="244"/>
    </location>
</feature>
<dbReference type="InterPro" id="IPR025232">
    <property type="entry name" value="DUF4174"/>
</dbReference>
<feature type="chain" id="PRO_5035810806" description="DUF4174 domain-containing protein" evidence="3">
    <location>
        <begin position="22"/>
        <end position="705"/>
    </location>
</feature>
<reference evidence="5" key="1">
    <citation type="submission" date="2020-08" db="EMBL/GenBank/DDBJ databases">
        <title>Chromosome-level assembly of Southern catfish (Silurus meridionalis) provides insights into visual adaptation to the nocturnal and benthic lifestyles.</title>
        <authorList>
            <person name="Zhang Y."/>
            <person name="Wang D."/>
            <person name="Peng Z."/>
        </authorList>
    </citation>
    <scope>NUCLEOTIDE SEQUENCE</scope>
    <source>
        <strain evidence="5">SWU-2019-XX</strain>
        <tissue evidence="5">Muscle</tissue>
    </source>
</reference>
<feature type="compositionally biased region" description="Basic residues" evidence="2">
    <location>
        <begin position="339"/>
        <end position="359"/>
    </location>
</feature>
<dbReference type="OrthoDB" id="9941497at2759"/>
<feature type="signal peptide" evidence="3">
    <location>
        <begin position="1"/>
        <end position="21"/>
    </location>
</feature>
<dbReference type="Pfam" id="PF13778">
    <property type="entry name" value="DUF4174"/>
    <property type="match status" value="3"/>
</dbReference>
<name>A0A8T0AYL9_SILME</name>
<dbReference type="GO" id="GO:0030198">
    <property type="term" value="P:extracellular matrix organization"/>
    <property type="evidence" value="ECO:0007669"/>
    <property type="project" value="TreeGrafter"/>
</dbReference>
<sequence length="705" mass="79239">MRRVWILLVGLVLSSCSTALSARSGKNRQRSKTRDEPAGPREHAGAEEARVREHGGASETDFLSDFAGKKRLWVITAPSHSDGYLLMMEKQIQESEGLNCRLAERDTLIVTIIQNAMMEGKIQHTTMEGHSTEQALDSDIVTKMLHYLELEHQTFSMLILKKNLKVGERFPYPVRVEAVLEVIDNLPARKLERVARKGSHLRCKITKKRLIVKSNGGTKGKLISAHKQGNVTSVSPSPRQTVDKKAAIRSKIQDILSGRSRFVIRKTPVNPGSDKASSNLKTGQNEEVTLKLARRTESSEGAREKTASRVQNEYSDNGKSETSPNTENKEEKTGDQTKKKGKGKKDKEKKKKGKRGGKKSQREANSKDKRALKEFMEKLKSQRRLLVISSPSEVSSQYIRQRDDNELHSCDLALRKITVLSILGSEHNPTLRLQHYQSDGDPRLGSLPYNIKNPDVISQIRKEYGLVSTQFSMAVTDYDLRPNLGKVFNSPTAPLDIINYIDTFQSRWSEEVEEKDTLSPCSPSEAGSQAENSLLRFMSKRRLLIISAPTEDDYSFHQQIQALNGQECHMGIRHFALLKLVGKGSEASGTVELFPLNGKSQTEKELLSTEVVRNLRDQLKITTDYFSMLVVGKDGEVKAWYPTPMWTLSNIYDLVDSMELRQQEQKLQLTLGIHCPEDSGGAGGGTYHGYTTETEDSYMYRQPDD</sequence>
<feature type="compositionally biased region" description="Basic and acidic residues" evidence="2">
    <location>
        <begin position="360"/>
        <end position="370"/>
    </location>
</feature>
<proteinExistence type="predicted"/>
<feature type="compositionally biased region" description="Basic and acidic residues" evidence="2">
    <location>
        <begin position="32"/>
        <end position="56"/>
    </location>
</feature>
<feature type="compositionally biased region" description="Polar residues" evidence="2">
    <location>
        <begin position="275"/>
        <end position="287"/>
    </location>
</feature>
<dbReference type="PANTHER" id="PTHR46792">
    <property type="entry name" value="COILED-COIL DOMAIN-CONTAINING PROTEIN 80"/>
    <property type="match status" value="1"/>
</dbReference>
<feature type="compositionally biased region" description="Polar residues" evidence="2">
    <location>
        <begin position="227"/>
        <end position="240"/>
    </location>
</feature>
<dbReference type="GO" id="GO:0005604">
    <property type="term" value="C:basement membrane"/>
    <property type="evidence" value="ECO:0007669"/>
    <property type="project" value="TreeGrafter"/>
</dbReference>
<evidence type="ECO:0000256" key="1">
    <source>
        <dbReference type="ARBA" id="ARBA00022729"/>
    </source>
</evidence>
<feature type="domain" description="DUF4174" evidence="4">
    <location>
        <begin position="534"/>
        <end position="664"/>
    </location>
</feature>
<dbReference type="EMBL" id="JABFDY010000015">
    <property type="protein sequence ID" value="KAF7696972.1"/>
    <property type="molecule type" value="Genomic_DNA"/>
</dbReference>
<evidence type="ECO:0000313" key="6">
    <source>
        <dbReference type="Proteomes" id="UP000606274"/>
    </source>
</evidence>
<feature type="compositionally biased region" description="Polar residues" evidence="2">
    <location>
        <begin position="308"/>
        <end position="326"/>
    </location>
</feature>
<organism evidence="5 6">
    <name type="scientific">Silurus meridionalis</name>
    <name type="common">Southern catfish</name>
    <name type="synonym">Silurus soldatovi meridionalis</name>
    <dbReference type="NCBI Taxonomy" id="175797"/>
    <lineage>
        <taxon>Eukaryota</taxon>
        <taxon>Metazoa</taxon>
        <taxon>Chordata</taxon>
        <taxon>Craniata</taxon>
        <taxon>Vertebrata</taxon>
        <taxon>Euteleostomi</taxon>
        <taxon>Actinopterygii</taxon>
        <taxon>Neopterygii</taxon>
        <taxon>Teleostei</taxon>
        <taxon>Ostariophysi</taxon>
        <taxon>Siluriformes</taxon>
        <taxon>Siluridae</taxon>
        <taxon>Silurus</taxon>
    </lineage>
</organism>
<feature type="compositionally biased region" description="Basic and acidic residues" evidence="2">
    <location>
        <begin position="294"/>
        <end position="307"/>
    </location>
</feature>
<keyword evidence="1 3" id="KW-0732">Signal</keyword>
<feature type="compositionally biased region" description="Basic and acidic residues" evidence="2">
    <location>
        <begin position="327"/>
        <end position="338"/>
    </location>
</feature>
<accession>A0A8T0AYL9</accession>
<evidence type="ECO:0000256" key="3">
    <source>
        <dbReference type="SAM" id="SignalP"/>
    </source>
</evidence>
<feature type="domain" description="DUF4174" evidence="4">
    <location>
        <begin position="62"/>
        <end position="192"/>
    </location>
</feature>
<gene>
    <name evidence="5" type="ORF">HF521_005390</name>
</gene>
<evidence type="ECO:0000256" key="2">
    <source>
        <dbReference type="SAM" id="MobiDB-lite"/>
    </source>
</evidence>
<dbReference type="AlphaFoldDB" id="A0A8T0AYL9"/>
<feature type="region of interest" description="Disordered" evidence="2">
    <location>
        <begin position="22"/>
        <end position="56"/>
    </location>
</feature>